<dbReference type="GO" id="GO:0003676">
    <property type="term" value="F:nucleic acid binding"/>
    <property type="evidence" value="ECO:0007669"/>
    <property type="project" value="InterPro"/>
</dbReference>
<dbReference type="Gene3D" id="3.30.420.10">
    <property type="entry name" value="Ribonuclease H-like superfamily/Ribonuclease H"/>
    <property type="match status" value="1"/>
</dbReference>
<dbReference type="EMBL" id="MU006227">
    <property type="protein sequence ID" value="KAF2825541.1"/>
    <property type="molecule type" value="Genomic_DNA"/>
</dbReference>
<dbReference type="Proteomes" id="UP000799424">
    <property type="component" value="Unassembled WGS sequence"/>
</dbReference>
<name>A0A6A6ZWV7_9PLEO</name>
<sequence>MEAVAAAHGIGRATGYRWRRDRAQFGDRRRVRKRKAEAQGRKLGRPFRVPSEQLQCLLNDEENPVQDAPIPVQQRINEIPLCPWALRYNLSNCEDAHMYVAAYSYGISASNKRLRVRYGHENKDREAYGYWDLIYFTDEAHFNLTESFQKPYILRRRSKRLEDSNIRTRNKRKATSITLHMYATVNWYFKSPLGFYNDEKDMLKAPKLPPKPRKSKY</sequence>
<evidence type="ECO:0000313" key="2">
    <source>
        <dbReference type="Proteomes" id="UP000799424"/>
    </source>
</evidence>
<organism evidence="1 2">
    <name type="scientific">Ophiobolus disseminans</name>
    <dbReference type="NCBI Taxonomy" id="1469910"/>
    <lineage>
        <taxon>Eukaryota</taxon>
        <taxon>Fungi</taxon>
        <taxon>Dikarya</taxon>
        <taxon>Ascomycota</taxon>
        <taxon>Pezizomycotina</taxon>
        <taxon>Dothideomycetes</taxon>
        <taxon>Pleosporomycetidae</taxon>
        <taxon>Pleosporales</taxon>
        <taxon>Pleosporineae</taxon>
        <taxon>Phaeosphaeriaceae</taxon>
        <taxon>Ophiobolus</taxon>
    </lineage>
</organism>
<evidence type="ECO:0000313" key="1">
    <source>
        <dbReference type="EMBL" id="KAF2825541.1"/>
    </source>
</evidence>
<protein>
    <submittedName>
        <fullName evidence="1">Uncharacterized protein</fullName>
    </submittedName>
</protein>
<gene>
    <name evidence="1" type="ORF">CC86DRAFT_323979</name>
</gene>
<keyword evidence="2" id="KW-1185">Reference proteome</keyword>
<accession>A0A6A6ZWV7</accession>
<proteinExistence type="predicted"/>
<dbReference type="InterPro" id="IPR036397">
    <property type="entry name" value="RNaseH_sf"/>
</dbReference>
<dbReference type="AlphaFoldDB" id="A0A6A6ZWV7"/>
<reference evidence="1" key="1">
    <citation type="journal article" date="2020" name="Stud. Mycol.">
        <title>101 Dothideomycetes genomes: a test case for predicting lifestyles and emergence of pathogens.</title>
        <authorList>
            <person name="Haridas S."/>
            <person name="Albert R."/>
            <person name="Binder M."/>
            <person name="Bloem J."/>
            <person name="Labutti K."/>
            <person name="Salamov A."/>
            <person name="Andreopoulos B."/>
            <person name="Baker S."/>
            <person name="Barry K."/>
            <person name="Bills G."/>
            <person name="Bluhm B."/>
            <person name="Cannon C."/>
            <person name="Castanera R."/>
            <person name="Culley D."/>
            <person name="Daum C."/>
            <person name="Ezra D."/>
            <person name="Gonzalez J."/>
            <person name="Henrissat B."/>
            <person name="Kuo A."/>
            <person name="Liang C."/>
            <person name="Lipzen A."/>
            <person name="Lutzoni F."/>
            <person name="Magnuson J."/>
            <person name="Mondo S."/>
            <person name="Nolan M."/>
            <person name="Ohm R."/>
            <person name="Pangilinan J."/>
            <person name="Park H.-J."/>
            <person name="Ramirez L."/>
            <person name="Alfaro M."/>
            <person name="Sun H."/>
            <person name="Tritt A."/>
            <person name="Yoshinaga Y."/>
            <person name="Zwiers L.-H."/>
            <person name="Turgeon B."/>
            <person name="Goodwin S."/>
            <person name="Spatafora J."/>
            <person name="Crous P."/>
            <person name="Grigoriev I."/>
        </authorList>
    </citation>
    <scope>NUCLEOTIDE SEQUENCE</scope>
    <source>
        <strain evidence="1">CBS 113818</strain>
    </source>
</reference>
<dbReference type="OrthoDB" id="3794698at2759"/>